<evidence type="ECO:0000256" key="10">
    <source>
        <dbReference type="RuleBase" id="RU003983"/>
    </source>
</evidence>
<comment type="similarity">
    <text evidence="10">Belongs to the peptidase M48 family.</text>
</comment>
<keyword evidence="8 10" id="KW-0482">Metalloprotease</keyword>
<keyword evidence="9 11" id="KW-0472">Membrane</keyword>
<keyword evidence="3 11" id="KW-0812">Transmembrane</keyword>
<feature type="transmembrane region" description="Helical" evidence="11">
    <location>
        <begin position="159"/>
        <end position="185"/>
    </location>
</feature>
<keyword evidence="5 10" id="KW-0378">Hydrolase</keyword>
<evidence type="ECO:0000313" key="13">
    <source>
        <dbReference type="EMBL" id="SDJ20384.1"/>
    </source>
</evidence>
<dbReference type="GO" id="GO:0046872">
    <property type="term" value="F:metal ion binding"/>
    <property type="evidence" value="ECO:0007669"/>
    <property type="project" value="UniProtKB-KW"/>
</dbReference>
<evidence type="ECO:0000256" key="5">
    <source>
        <dbReference type="ARBA" id="ARBA00022801"/>
    </source>
</evidence>
<dbReference type="InterPro" id="IPR001915">
    <property type="entry name" value="Peptidase_M48"/>
</dbReference>
<dbReference type="EMBL" id="FNFC01000001">
    <property type="protein sequence ID" value="SDJ20384.1"/>
    <property type="molecule type" value="Genomic_DNA"/>
</dbReference>
<accession>A0A1G8RTI9</accession>
<evidence type="ECO:0000256" key="7">
    <source>
        <dbReference type="ARBA" id="ARBA00022989"/>
    </source>
</evidence>
<proteinExistence type="inferred from homology"/>
<protein>
    <submittedName>
        <fullName evidence="13">Heat shock protein HtpX</fullName>
    </submittedName>
</protein>
<evidence type="ECO:0000256" key="1">
    <source>
        <dbReference type="ARBA" id="ARBA00022475"/>
    </source>
</evidence>
<gene>
    <name evidence="13" type="ORF">SAMN05216226_101118</name>
</gene>
<reference evidence="13 14" key="1">
    <citation type="submission" date="2016-10" db="EMBL/GenBank/DDBJ databases">
        <authorList>
            <person name="de Groot N.N."/>
        </authorList>
    </citation>
    <scope>NUCLEOTIDE SEQUENCE [LARGE SCALE GENOMIC DNA]</scope>
    <source>
        <strain evidence="13 14">IBRC-M10015</strain>
    </source>
</reference>
<dbReference type="Proteomes" id="UP000198856">
    <property type="component" value="Unassembled WGS sequence"/>
</dbReference>
<evidence type="ECO:0000256" key="4">
    <source>
        <dbReference type="ARBA" id="ARBA00022723"/>
    </source>
</evidence>
<keyword evidence="6 10" id="KW-0862">Zinc</keyword>
<feature type="transmembrane region" description="Helical" evidence="11">
    <location>
        <begin position="42"/>
        <end position="60"/>
    </location>
</feature>
<dbReference type="RefSeq" id="WP_176765188.1">
    <property type="nucleotide sequence ID" value="NZ_FNFC01000001.1"/>
</dbReference>
<evidence type="ECO:0000256" key="8">
    <source>
        <dbReference type="ARBA" id="ARBA00023049"/>
    </source>
</evidence>
<dbReference type="GO" id="GO:0006508">
    <property type="term" value="P:proteolysis"/>
    <property type="evidence" value="ECO:0007669"/>
    <property type="project" value="UniProtKB-KW"/>
</dbReference>
<dbReference type="PANTHER" id="PTHR43221:SF2">
    <property type="entry name" value="PROTEASE HTPX HOMOLOG"/>
    <property type="match status" value="1"/>
</dbReference>
<keyword evidence="4" id="KW-0479">Metal-binding</keyword>
<feature type="transmembrane region" description="Helical" evidence="11">
    <location>
        <begin position="205"/>
        <end position="229"/>
    </location>
</feature>
<dbReference type="STRING" id="890420.SAMN05216226_101118"/>
<name>A0A1G8RTI9_9EURY</name>
<keyword evidence="14" id="KW-1185">Reference proteome</keyword>
<sequence>MRVLARTLTAAVGVGLLLVHAAVAVAWFVGLQWLLANPPGPATIAVAFLGVVVVAGYVGYRTGTVRLVASLDAVTIPVERAPALYRRLERLCSESQVDQPTLLFADLGAPNALSIGGPRRGVVVLDRRLFKLLTIDELEGILAHELAHMERLDTLWNTLALTAARLLVGAAFALLFPAVVLLAGVERGGAWIAGEPGRSRLGLAGYVRQVVLLGLGALFSLFALGFLAYSRRQEFAADQRAAELTGNPRALAAALAKIHRATTPREGLLAVLYIHDDRTEHRDRRLSTHPPIDERIDRLLANREVSPSERVSRLRPR</sequence>
<evidence type="ECO:0000256" key="6">
    <source>
        <dbReference type="ARBA" id="ARBA00022833"/>
    </source>
</evidence>
<dbReference type="AlphaFoldDB" id="A0A1G8RTI9"/>
<dbReference type="Pfam" id="PF01435">
    <property type="entry name" value="Peptidase_M48"/>
    <property type="match status" value="1"/>
</dbReference>
<evidence type="ECO:0000313" key="14">
    <source>
        <dbReference type="Proteomes" id="UP000198856"/>
    </source>
</evidence>
<feature type="domain" description="Peptidase M48" evidence="12">
    <location>
        <begin position="81"/>
        <end position="300"/>
    </location>
</feature>
<keyword evidence="2 10" id="KW-0645">Protease</keyword>
<dbReference type="OrthoDB" id="186977at2157"/>
<evidence type="ECO:0000256" key="9">
    <source>
        <dbReference type="ARBA" id="ARBA00023136"/>
    </source>
</evidence>
<evidence type="ECO:0000256" key="3">
    <source>
        <dbReference type="ARBA" id="ARBA00022692"/>
    </source>
</evidence>
<evidence type="ECO:0000259" key="12">
    <source>
        <dbReference type="Pfam" id="PF01435"/>
    </source>
</evidence>
<dbReference type="PANTHER" id="PTHR43221">
    <property type="entry name" value="PROTEASE HTPX"/>
    <property type="match status" value="1"/>
</dbReference>
<keyword evidence="13" id="KW-0346">Stress response</keyword>
<comment type="cofactor">
    <cofactor evidence="10">
        <name>Zn(2+)</name>
        <dbReference type="ChEBI" id="CHEBI:29105"/>
    </cofactor>
    <text evidence="10">Binds 1 zinc ion per subunit.</text>
</comment>
<keyword evidence="1" id="KW-1003">Cell membrane</keyword>
<evidence type="ECO:0000256" key="2">
    <source>
        <dbReference type="ARBA" id="ARBA00022670"/>
    </source>
</evidence>
<organism evidence="13 14">
    <name type="scientific">Halovenus aranensis</name>
    <dbReference type="NCBI Taxonomy" id="890420"/>
    <lineage>
        <taxon>Archaea</taxon>
        <taxon>Methanobacteriati</taxon>
        <taxon>Methanobacteriota</taxon>
        <taxon>Stenosarchaea group</taxon>
        <taxon>Halobacteria</taxon>
        <taxon>Halobacteriales</taxon>
        <taxon>Haloarculaceae</taxon>
        <taxon>Halovenus</taxon>
    </lineage>
</organism>
<keyword evidence="7 11" id="KW-1133">Transmembrane helix</keyword>
<dbReference type="Gene3D" id="3.30.2010.10">
    <property type="entry name" value="Metalloproteases ('zincins'), catalytic domain"/>
    <property type="match status" value="1"/>
</dbReference>
<dbReference type="InterPro" id="IPR050083">
    <property type="entry name" value="HtpX_protease"/>
</dbReference>
<evidence type="ECO:0000256" key="11">
    <source>
        <dbReference type="SAM" id="Phobius"/>
    </source>
</evidence>
<dbReference type="GO" id="GO:0004222">
    <property type="term" value="F:metalloendopeptidase activity"/>
    <property type="evidence" value="ECO:0007669"/>
    <property type="project" value="InterPro"/>
</dbReference>